<feature type="chain" id="PRO_5008692695" evidence="1">
    <location>
        <begin position="20"/>
        <end position="231"/>
    </location>
</feature>
<keyword evidence="1" id="KW-0732">Signal</keyword>
<dbReference type="InterPro" id="IPR013783">
    <property type="entry name" value="Ig-like_fold"/>
</dbReference>
<feature type="domain" description="Pili assembly chaperone N-terminal" evidence="2">
    <location>
        <begin position="20"/>
        <end position="140"/>
    </location>
</feature>
<evidence type="ECO:0000259" key="2">
    <source>
        <dbReference type="Pfam" id="PF00345"/>
    </source>
</evidence>
<protein>
    <submittedName>
        <fullName evidence="3">Fimbrial chaperone protein</fullName>
    </submittedName>
</protein>
<dbReference type="SUPFAM" id="SSF49354">
    <property type="entry name" value="PapD-like"/>
    <property type="match status" value="1"/>
</dbReference>
<name>A0A1C4GUC8_9GAMM</name>
<dbReference type="PANTHER" id="PTHR30251">
    <property type="entry name" value="PILUS ASSEMBLY CHAPERONE"/>
    <property type="match status" value="1"/>
</dbReference>
<dbReference type="InterPro" id="IPR050643">
    <property type="entry name" value="Periplasmic_pilus_chap"/>
</dbReference>
<dbReference type="InterPro" id="IPR016147">
    <property type="entry name" value="Pili_assmbl_chaperone_N"/>
</dbReference>
<organism evidence="3 4">
    <name type="scientific">Acinetobacter albensis</name>
    <dbReference type="NCBI Taxonomy" id="1673609"/>
    <lineage>
        <taxon>Bacteria</taxon>
        <taxon>Pseudomonadati</taxon>
        <taxon>Pseudomonadota</taxon>
        <taxon>Gammaproteobacteria</taxon>
        <taxon>Moraxellales</taxon>
        <taxon>Moraxellaceae</taxon>
        <taxon>Acinetobacter</taxon>
    </lineage>
</organism>
<dbReference type="Pfam" id="PF00345">
    <property type="entry name" value="PapD_N"/>
    <property type="match status" value="1"/>
</dbReference>
<evidence type="ECO:0000313" key="3">
    <source>
        <dbReference type="EMBL" id="SCC71756.1"/>
    </source>
</evidence>
<dbReference type="GO" id="GO:0030288">
    <property type="term" value="C:outer membrane-bounded periplasmic space"/>
    <property type="evidence" value="ECO:0007669"/>
    <property type="project" value="InterPro"/>
</dbReference>
<reference evidence="3 4" key="1">
    <citation type="submission" date="2016-08" db="EMBL/GenBank/DDBJ databases">
        <authorList>
            <person name="Seilhamer J.J."/>
        </authorList>
    </citation>
    <scope>NUCLEOTIDE SEQUENCE [LARGE SCALE GENOMIC DNA]</scope>
    <source>
        <strain evidence="3 4">ANC 4874</strain>
    </source>
</reference>
<dbReference type="PANTHER" id="PTHR30251:SF4">
    <property type="entry name" value="SLR1668 PROTEIN"/>
    <property type="match status" value="1"/>
</dbReference>
<evidence type="ECO:0000313" key="4">
    <source>
        <dbReference type="Proteomes" id="UP000243661"/>
    </source>
</evidence>
<proteinExistence type="predicted"/>
<dbReference type="GO" id="GO:0071555">
    <property type="term" value="P:cell wall organization"/>
    <property type="evidence" value="ECO:0007669"/>
    <property type="project" value="InterPro"/>
</dbReference>
<dbReference type="OrthoDB" id="511700at2"/>
<dbReference type="AlphaFoldDB" id="A0A1C4GUC8"/>
<feature type="signal peptide" evidence="1">
    <location>
        <begin position="1"/>
        <end position="19"/>
    </location>
</feature>
<dbReference type="RefSeq" id="WP_092719216.1">
    <property type="nucleotide sequence ID" value="NZ_FMBK01000005.1"/>
</dbReference>
<dbReference type="Proteomes" id="UP000243661">
    <property type="component" value="Unassembled WGS sequence"/>
</dbReference>
<dbReference type="Gene3D" id="2.60.40.10">
    <property type="entry name" value="Immunoglobulins"/>
    <property type="match status" value="1"/>
</dbReference>
<gene>
    <name evidence="3" type="ORF">GA0116959_105177</name>
</gene>
<evidence type="ECO:0000256" key="1">
    <source>
        <dbReference type="SAM" id="SignalP"/>
    </source>
</evidence>
<accession>A0A1C4GUC8</accession>
<dbReference type="EMBL" id="FMBK01000005">
    <property type="protein sequence ID" value="SCC71756.1"/>
    <property type="molecule type" value="Genomic_DNA"/>
</dbReference>
<dbReference type="InterPro" id="IPR008962">
    <property type="entry name" value="PapD-like_sf"/>
</dbReference>
<sequence>MFLKIGGFGLLFSTSVSYAMSISPVLVDLTPQKKVVSITLVNTSGQKLRYQANSLSWVQVDGKNHYQESKELLVVPPMVEIAPGATQIFRVTPRYPQSNNVEKSYRLVLENLTAEIPSSSIKANEIIFRISHNIPVFIAPVHQTNISSRWIQCKAPTGQGCIRIENTGNQRIHFSDVHIQGKDWQRNLKVNDTVLAGAWKQWTYDLPSNDSTPIKIQLKTANGMIEPVQHP</sequence>